<keyword evidence="2" id="KW-1185">Reference proteome</keyword>
<organism evidence="1 2">
    <name type="scientific">Blepharisma stoltei</name>
    <dbReference type="NCBI Taxonomy" id="1481888"/>
    <lineage>
        <taxon>Eukaryota</taxon>
        <taxon>Sar</taxon>
        <taxon>Alveolata</taxon>
        <taxon>Ciliophora</taxon>
        <taxon>Postciliodesmatophora</taxon>
        <taxon>Heterotrichea</taxon>
        <taxon>Heterotrichida</taxon>
        <taxon>Blepharismidae</taxon>
        <taxon>Blepharisma</taxon>
    </lineage>
</organism>
<sequence>MCFGNSGRSSIKINGNWLKTTNSFKYLGFIMEKRVKNAKHVRNRLKSMKVACGAFIGVLKALEGVTIDTKRNGASSCELHSALCNRSSVTWRNNCEDFGWDGEDATEGIKTNFEFSTIYS</sequence>
<comment type="caution">
    <text evidence="1">The sequence shown here is derived from an EMBL/GenBank/DDBJ whole genome shotgun (WGS) entry which is preliminary data.</text>
</comment>
<gene>
    <name evidence="1" type="ORF">BSTOLATCC_MIC3682</name>
</gene>
<reference evidence="1" key="1">
    <citation type="submission" date="2021-09" db="EMBL/GenBank/DDBJ databases">
        <authorList>
            <consortium name="AG Swart"/>
            <person name="Singh M."/>
            <person name="Singh A."/>
            <person name="Seah K."/>
            <person name="Emmerich C."/>
        </authorList>
    </citation>
    <scope>NUCLEOTIDE SEQUENCE</scope>
    <source>
        <strain evidence="1">ATCC30299</strain>
    </source>
</reference>
<dbReference type="EMBL" id="CAJZBQ010000004">
    <property type="protein sequence ID" value="CAG9311392.1"/>
    <property type="molecule type" value="Genomic_DNA"/>
</dbReference>
<dbReference type="AlphaFoldDB" id="A0AAU9IDP8"/>
<name>A0AAU9IDP8_9CILI</name>
<protein>
    <submittedName>
        <fullName evidence="1">Uncharacterized protein</fullName>
    </submittedName>
</protein>
<evidence type="ECO:0000313" key="2">
    <source>
        <dbReference type="Proteomes" id="UP001162131"/>
    </source>
</evidence>
<accession>A0AAU9IDP8</accession>
<dbReference type="Proteomes" id="UP001162131">
    <property type="component" value="Unassembled WGS sequence"/>
</dbReference>
<proteinExistence type="predicted"/>
<evidence type="ECO:0000313" key="1">
    <source>
        <dbReference type="EMBL" id="CAG9311392.1"/>
    </source>
</evidence>